<evidence type="ECO:0000256" key="1">
    <source>
        <dbReference type="ARBA" id="ARBA00001974"/>
    </source>
</evidence>
<protein>
    <recommendedName>
        <fullName evidence="8">SWIRM domain-containing protein</fullName>
    </recommendedName>
</protein>
<feature type="region of interest" description="Disordered" evidence="7">
    <location>
        <begin position="749"/>
        <end position="779"/>
    </location>
</feature>
<name>A0A8X8YSH8_SALSN</name>
<feature type="compositionally biased region" description="Low complexity" evidence="7">
    <location>
        <begin position="1577"/>
        <end position="1586"/>
    </location>
</feature>
<evidence type="ECO:0000313" key="10">
    <source>
        <dbReference type="Proteomes" id="UP000298416"/>
    </source>
</evidence>
<keyword evidence="10" id="KW-1185">Reference proteome</keyword>
<evidence type="ECO:0000256" key="6">
    <source>
        <dbReference type="ARBA" id="ARBA00023002"/>
    </source>
</evidence>
<reference evidence="9" key="2">
    <citation type="submission" date="2020-08" db="EMBL/GenBank/DDBJ databases">
        <title>Plant Genome Project.</title>
        <authorList>
            <person name="Zhang R.-G."/>
        </authorList>
    </citation>
    <scope>NUCLEOTIDE SEQUENCE</scope>
    <source>
        <strain evidence="9">Huo1</strain>
        <tissue evidence="9">Leaf</tissue>
    </source>
</reference>
<sequence>MDEEENKMGLKRESKHVGTAVDSGDDEPIRTLLKLKGRKNSKRNRVAADGGGRKSKKVGKMDSEDDESGGMNDTLANFRKKLRGPRKEGGSAVAAVKDLSSNVSEPLCQALDESVEACRSDSNLTSETKRRCLVSNEGESSGDAMVMESTKRKTKRKNKRCKVNLDAKILENSESNDLGYNTSRIDSLQHKKEDASELKGEVLEDSISAYFQKVQSGMTAKSRNSSRLKLAKVSDDGTHSGVGSEALVDEALPTSKLVQEILIPDDRYGAASEQGSLRPTLIEKSVYDCLPEDLNCTLGNPVDSKQGLISSTPDSNKIWKSTDIEENSSVNIIPKNSALKTSALTSASSLRTEFAGDKTKSEFIEEKSVLGNAPHNSKNFLDRQIDVDGCAEAEDLGTLTSLCEGTTRTNEAVKQDKVLDYGLPPSTFYKLQKEHHSEDLDGPVTVIGNYCEVDLQPLFSQGEDDQVSECRSSPVSASENQKLEVAFRKHNDECKEVIIESGHTCEPCHVLLQGDCKPNRDVPSAGEEINGTSYSSIMLDHQGNCAKDSACEAEQETKDSTLSVGQRAARNAKKQRHGDMAYDGDIDWDILIQSQELFGSHRVDKTREKLNPLSTAMDAESGKAAAIAAGLKARAVSPLEKIKFKEVLKRKGGLQEYLECRNHILSVWNKDVSRVLPLADFGVSDAPLVAESQHASLMREIFIFLDQCGYINFGVTSVKTKPANCIKHDLNVSTEDEFGENAELRLPDSDEGVSFNFGKEKSRETGIGGNDEDASGDGNLKGKVVSDYGLTNIGALESSAPCIPQQSLQDDSLGTNALDLKPSNEAATSEYTGLPCEDENAEKIPSVHPDLQFASESGSAITIKLPKGGSAISCDSFNVAYNHRCNKSGPKNNVIVVGAGPAGLTAARHLQRQGFIVTVLEARSRIGGRVFTDHASLSVPVDLGASIITGVEADVTSERRPDPSSLICAQLGLELTVLNSDCPLYDTVTGEKVPADLDEALEAEYNSLLDDMELLAAEKGERAMKMSLEEGLEYSLKSRRMAYHGEDHAELKPIKSQDNSVAAERISTDEENPNSQVSKLEGINPLERRVMDWHFAHLEYGCAALLKEVSLPNWNQDDVYGGFGGAHCMIKGGYSTVVESLAEGICIHLDHVVTDITYIPKDCQTNNELQKRVKVSTSNGNEFSGDAILVTVPLGCLKAETIKFSPPLPHWKSISIKRLGFGVLNKVVMEFPEVFWDDSIDYFGATAEVSDQRGRCFMFWNVKKTVGAPVLIALLVGKAAIDGQNINSSDHVGHAVSVLRKLFGEDKVPDPVASVVTDWGKDPYSYGAYSYVAVGSSGEDYDILGRPVDNCLFFAGEATCKEHPDTVGGAMMSGLREAVRIIDILNAGTDYTAEAEAMEVARRHSDIGRSEIKDIVRRLEDLDFSSSLYKNSLDESEISTWGSVLKDMFFTARTTAGRLHLAKELLKLPVRFLKTFASTKEGLSTLNSWILDSMGKDGTQLLRHCVRLLVLVSKDLLAVRLSGIGKTVKEKVCVHTSRDIRAIASQLVSVWVELFRKEKASKGLKLLRQSTLDSKSKSPVVSGKPPLRIHHTDSKASGPSTISTKTLIDEPVQPGTRINPKSETQLSNSNGSSRNVMEEEGDAYAASGAKHNSSIQAPKILSFHKFAMRGQHGNMDECDSRKNWSGAAIGRQDCLSEIDSRNCRVRDWSVDFSATGVNLESSKMSVDNRSHRSHSNEIPNQLNIREHSGESVAVDSSILTKAWVDNAGSVGIKDYSAIERWQCQAAAASSGLSHGTMHITDEEDSNMSSKVHQWKHDRLANESSASQVTINKESKRNQPRGAERIKQSVVDYVTSLLMPLYKARKIDREGYKSIMKKTATKVMEQATDAEKAMAVSEFLDFKRKNKIRAFVDMLIERHMTMKPVQDSVLGKDHNQLSPLLLKVIRVEVVFVVSILAQEPLPLSRQVPTQDKRRHIACWNWNCLKPYMASSFRKHNELKRCKKGSTILQGMVQFFRYGRARARNKKQLKTENSFSYLLEL</sequence>
<proteinExistence type="inferred from homology"/>
<feature type="region of interest" description="Disordered" evidence="7">
    <location>
        <begin position="1"/>
        <end position="89"/>
    </location>
</feature>
<dbReference type="Pfam" id="PF01593">
    <property type="entry name" value="Amino_oxidase"/>
    <property type="match status" value="1"/>
</dbReference>
<feature type="region of interest" description="Disordered" evidence="7">
    <location>
        <begin position="557"/>
        <end position="576"/>
    </location>
</feature>
<gene>
    <name evidence="9" type="ORF">SASPL_100237</name>
</gene>
<dbReference type="SUPFAM" id="SSF54373">
    <property type="entry name" value="FAD-linked reductases, C-terminal domain"/>
    <property type="match status" value="1"/>
</dbReference>
<reference evidence="9" key="1">
    <citation type="submission" date="2018-01" db="EMBL/GenBank/DDBJ databases">
        <authorList>
            <person name="Mao J.F."/>
        </authorList>
    </citation>
    <scope>NUCLEOTIDE SEQUENCE</scope>
    <source>
        <strain evidence="9">Huo1</strain>
        <tissue evidence="9">Leaf</tissue>
    </source>
</reference>
<comment type="cofactor">
    <cofactor evidence="1">
        <name>FAD</name>
        <dbReference type="ChEBI" id="CHEBI:57692"/>
    </cofactor>
</comment>
<evidence type="ECO:0000256" key="5">
    <source>
        <dbReference type="ARBA" id="ARBA00022853"/>
    </source>
</evidence>
<dbReference type="PANTHER" id="PTHR10742">
    <property type="entry name" value="FLAVIN MONOAMINE OXIDASE"/>
    <property type="match status" value="1"/>
</dbReference>
<dbReference type="PANTHER" id="PTHR10742:SF410">
    <property type="entry name" value="LYSINE-SPECIFIC HISTONE DEMETHYLASE 2"/>
    <property type="match status" value="1"/>
</dbReference>
<comment type="caution">
    <text evidence="9">The sequence shown here is derived from an EMBL/GenBank/DDBJ whole genome shotgun (WGS) entry which is preliminary data.</text>
</comment>
<dbReference type="GO" id="GO:0016705">
    <property type="term" value="F:oxidoreductase activity, acting on paired donors, with incorporation or reduction of molecular oxygen"/>
    <property type="evidence" value="ECO:0007669"/>
    <property type="project" value="UniProtKB-ARBA"/>
</dbReference>
<evidence type="ECO:0000259" key="8">
    <source>
        <dbReference type="PROSITE" id="PS50934"/>
    </source>
</evidence>
<dbReference type="Gene3D" id="3.50.50.60">
    <property type="entry name" value="FAD/NAD(P)-binding domain"/>
    <property type="match status" value="1"/>
</dbReference>
<dbReference type="GO" id="GO:0141052">
    <property type="term" value="F:histone H3 demethylase activity"/>
    <property type="evidence" value="ECO:0007669"/>
    <property type="project" value="UniProtKB-ARBA"/>
</dbReference>
<keyword evidence="3" id="KW-0285">Flavoprotein</keyword>
<dbReference type="EMBL" id="PNBA02000001">
    <property type="protein sequence ID" value="KAG6435365.1"/>
    <property type="molecule type" value="Genomic_DNA"/>
</dbReference>
<keyword evidence="5" id="KW-0156">Chromatin regulator</keyword>
<evidence type="ECO:0000256" key="2">
    <source>
        <dbReference type="ARBA" id="ARBA00005995"/>
    </source>
</evidence>
<keyword evidence="6" id="KW-0560">Oxidoreductase</keyword>
<dbReference type="InterPro" id="IPR009057">
    <property type="entry name" value="Homeodomain-like_sf"/>
</dbReference>
<feature type="compositionally biased region" description="Basic and acidic residues" evidence="7">
    <location>
        <begin position="1832"/>
        <end position="1842"/>
    </location>
</feature>
<dbReference type="PRINTS" id="PR00419">
    <property type="entry name" value="ADXRDTASE"/>
</dbReference>
<feature type="compositionally biased region" description="Basic and acidic residues" evidence="7">
    <location>
        <begin position="1"/>
        <end position="16"/>
    </location>
</feature>
<dbReference type="Gene3D" id="1.10.10.10">
    <property type="entry name" value="Winged helix-like DNA-binding domain superfamily/Winged helix DNA-binding domain"/>
    <property type="match status" value="1"/>
</dbReference>
<feature type="compositionally biased region" description="Polar residues" evidence="7">
    <location>
        <begin position="1619"/>
        <end position="1635"/>
    </location>
</feature>
<keyword evidence="4" id="KW-0274">FAD</keyword>
<dbReference type="Proteomes" id="UP000298416">
    <property type="component" value="Unassembled WGS sequence"/>
</dbReference>
<dbReference type="InterPro" id="IPR007526">
    <property type="entry name" value="SWIRM"/>
</dbReference>
<evidence type="ECO:0000256" key="4">
    <source>
        <dbReference type="ARBA" id="ARBA00022827"/>
    </source>
</evidence>
<feature type="compositionally biased region" description="Basic residues" evidence="7">
    <location>
        <begin position="33"/>
        <end position="45"/>
    </location>
</feature>
<evidence type="ECO:0000256" key="3">
    <source>
        <dbReference type="ARBA" id="ARBA00022630"/>
    </source>
</evidence>
<accession>A0A8X8YSH8</accession>
<comment type="similarity">
    <text evidence="2">Belongs to the flavin monoamine oxidase family.</text>
</comment>
<evidence type="ECO:0000256" key="7">
    <source>
        <dbReference type="SAM" id="MobiDB-lite"/>
    </source>
</evidence>
<organism evidence="9">
    <name type="scientific">Salvia splendens</name>
    <name type="common">Scarlet sage</name>
    <dbReference type="NCBI Taxonomy" id="180675"/>
    <lineage>
        <taxon>Eukaryota</taxon>
        <taxon>Viridiplantae</taxon>
        <taxon>Streptophyta</taxon>
        <taxon>Embryophyta</taxon>
        <taxon>Tracheophyta</taxon>
        <taxon>Spermatophyta</taxon>
        <taxon>Magnoliopsida</taxon>
        <taxon>eudicotyledons</taxon>
        <taxon>Gunneridae</taxon>
        <taxon>Pentapetalae</taxon>
        <taxon>asterids</taxon>
        <taxon>lamiids</taxon>
        <taxon>Lamiales</taxon>
        <taxon>Lamiaceae</taxon>
        <taxon>Nepetoideae</taxon>
        <taxon>Mentheae</taxon>
        <taxon>Salviinae</taxon>
        <taxon>Salvia</taxon>
        <taxon>Salvia subgen. Calosphace</taxon>
        <taxon>core Calosphace</taxon>
    </lineage>
</organism>
<dbReference type="InterPro" id="IPR002937">
    <property type="entry name" value="Amino_oxidase"/>
</dbReference>
<feature type="compositionally biased region" description="Polar residues" evidence="7">
    <location>
        <begin position="1821"/>
        <end position="1831"/>
    </location>
</feature>
<dbReference type="InterPro" id="IPR036188">
    <property type="entry name" value="FAD/NAD-bd_sf"/>
</dbReference>
<dbReference type="InterPro" id="IPR036388">
    <property type="entry name" value="WH-like_DNA-bd_sf"/>
</dbReference>
<dbReference type="Pfam" id="PF04433">
    <property type="entry name" value="SWIRM"/>
    <property type="match status" value="1"/>
</dbReference>
<feature type="region of interest" description="Disordered" evidence="7">
    <location>
        <begin position="1792"/>
        <end position="1842"/>
    </location>
</feature>
<evidence type="ECO:0000313" key="9">
    <source>
        <dbReference type="EMBL" id="KAG6435365.1"/>
    </source>
</evidence>
<feature type="region of interest" description="Disordered" evidence="7">
    <location>
        <begin position="1575"/>
        <end position="1651"/>
    </location>
</feature>
<dbReference type="InterPro" id="IPR050281">
    <property type="entry name" value="Flavin_monoamine_oxidase"/>
</dbReference>
<dbReference type="PROSITE" id="PS50934">
    <property type="entry name" value="SWIRM"/>
    <property type="match status" value="1"/>
</dbReference>
<dbReference type="SUPFAM" id="SSF46689">
    <property type="entry name" value="Homeodomain-like"/>
    <property type="match status" value="1"/>
</dbReference>
<feature type="compositionally biased region" description="Polar residues" evidence="7">
    <location>
        <begin position="1595"/>
        <end position="1606"/>
    </location>
</feature>
<feature type="domain" description="SWIRM" evidence="8">
    <location>
        <begin position="622"/>
        <end position="722"/>
    </location>
</feature>
<dbReference type="SUPFAM" id="SSF51905">
    <property type="entry name" value="FAD/NAD(P)-binding domain"/>
    <property type="match status" value="1"/>
</dbReference>
<dbReference type="Gene3D" id="3.90.660.10">
    <property type="match status" value="1"/>
</dbReference>